<dbReference type="InterPro" id="IPR039535">
    <property type="entry name" value="ASST-like"/>
</dbReference>
<dbReference type="EMBL" id="CAVMBE010000083">
    <property type="protein sequence ID" value="CAK4033332.1"/>
    <property type="molecule type" value="Genomic_DNA"/>
</dbReference>
<evidence type="ECO:0000313" key="4">
    <source>
        <dbReference type="EMBL" id="CAK4033332.1"/>
    </source>
</evidence>
<comment type="caution">
    <text evidence="4">The sequence shown here is derived from an EMBL/GenBank/DDBJ whole genome shotgun (WGS) entry which is preliminary data.</text>
</comment>
<reference evidence="4" key="1">
    <citation type="submission" date="2023-11" db="EMBL/GenBank/DDBJ databases">
        <authorList>
            <person name="Alioto T."/>
            <person name="Alioto T."/>
            <person name="Gomez Garrido J."/>
        </authorList>
    </citation>
    <scope>NUCLEOTIDE SEQUENCE</scope>
</reference>
<dbReference type="PANTHER" id="PTHR35340:SF9">
    <property type="entry name" value="ASST-DOMAIN-CONTAINING PROTEIN"/>
    <property type="match status" value="1"/>
</dbReference>
<dbReference type="InterPro" id="IPR053143">
    <property type="entry name" value="Arylsulfate_ST"/>
</dbReference>
<feature type="transmembrane region" description="Helical" evidence="2">
    <location>
        <begin position="603"/>
        <end position="623"/>
    </location>
</feature>
<proteinExistence type="predicted"/>
<evidence type="ECO:0000256" key="3">
    <source>
        <dbReference type="SAM" id="SignalP"/>
    </source>
</evidence>
<name>A0AAI8Z6J9_9PEZI</name>
<keyword evidence="5" id="KW-1185">Reference proteome</keyword>
<dbReference type="Pfam" id="PF14269">
    <property type="entry name" value="Arylsulfotran_2"/>
    <property type="match status" value="1"/>
</dbReference>
<keyword evidence="2" id="KW-0472">Membrane</keyword>
<keyword evidence="3" id="KW-0732">Signal</keyword>
<protein>
    <recommendedName>
        <fullName evidence="6">ASST-domain-containing protein</fullName>
    </recommendedName>
</protein>
<feature type="chain" id="PRO_5042526308" description="ASST-domain-containing protein" evidence="3">
    <location>
        <begin position="26"/>
        <end position="674"/>
    </location>
</feature>
<keyword evidence="2" id="KW-1133">Transmembrane helix</keyword>
<evidence type="ECO:0000256" key="1">
    <source>
        <dbReference type="SAM" id="MobiDB-lite"/>
    </source>
</evidence>
<feature type="region of interest" description="Disordered" evidence="1">
    <location>
        <begin position="575"/>
        <end position="599"/>
    </location>
</feature>
<sequence>MPTNALFFSLLRCLLIFTFSRVVFAQFYLDNETSPTHQFKSRPDLHAPILDFAILRPDLVTPGYIFLAPYRNLDPGPYIYDNLGNLVWSGAGHSGPKTAHTPRVCRYKGTDHLCYFTGEQHLGFARGHGVILDQNYRTVKTIEAAGAGASNDMHEFKITPYSNGTTVLMTVYQPRQYDVTTNPRFNLHNGIGWIVEGVFQEVDIDTGRLIFEWRSLDHVDPSQAWTLPGSTDTSGDGLHEESPWDYFHLNSVDKNQDGDYLISARHVSAIYKVSGKDGHIMWELGGNKPTFKQTNFAFSYQHHARWISENQTHTVLSFFDNASSSFNATGRFSHGWIVAIDHVVKEATVIKEWGAPMPEGGLLSTSQGNVQMLPNGGCHIGWGEHAYFSEHTADGTTIQFAKLAERTSNVMIYRSNKYNWTAQPVTKPALWSFSKQEQKTGFWVSWNGATEVKSWNFYVSNQTSGPFELAGSVKKTGFETEFHMPTFAGWSFAEALDGDGRALDRSVVSKTFVPSEKLRSTCDDSGCKYAERVPPEAEVPYEAPNEVPAALFSTNRGFNTSHYYEDVPGAPYPWNHIGEWEEQSEDGGSDSTETEEGKRSSSIAVPLGLLIGFTAAIIGFFFFRAGGFRKLQSTAVEVTESAFGSKVLQRYTRVHTKESDYRSHSSSSSRSGIL</sequence>
<feature type="compositionally biased region" description="Acidic residues" evidence="1">
    <location>
        <begin position="580"/>
        <end position="594"/>
    </location>
</feature>
<dbReference type="PANTHER" id="PTHR35340">
    <property type="entry name" value="PQQ ENZYME REPEAT PROTEIN-RELATED"/>
    <property type="match status" value="1"/>
</dbReference>
<evidence type="ECO:0000256" key="2">
    <source>
        <dbReference type="SAM" id="Phobius"/>
    </source>
</evidence>
<evidence type="ECO:0008006" key="6">
    <source>
        <dbReference type="Google" id="ProtNLM"/>
    </source>
</evidence>
<dbReference type="Proteomes" id="UP001296104">
    <property type="component" value="Unassembled WGS sequence"/>
</dbReference>
<feature type="signal peptide" evidence="3">
    <location>
        <begin position="1"/>
        <end position="25"/>
    </location>
</feature>
<keyword evidence="2" id="KW-0812">Transmembrane</keyword>
<organism evidence="4 5">
    <name type="scientific">Lecanosticta acicola</name>
    <dbReference type="NCBI Taxonomy" id="111012"/>
    <lineage>
        <taxon>Eukaryota</taxon>
        <taxon>Fungi</taxon>
        <taxon>Dikarya</taxon>
        <taxon>Ascomycota</taxon>
        <taxon>Pezizomycotina</taxon>
        <taxon>Dothideomycetes</taxon>
        <taxon>Dothideomycetidae</taxon>
        <taxon>Mycosphaerellales</taxon>
        <taxon>Mycosphaerellaceae</taxon>
        <taxon>Lecanosticta</taxon>
    </lineage>
</organism>
<evidence type="ECO:0000313" key="5">
    <source>
        <dbReference type="Proteomes" id="UP001296104"/>
    </source>
</evidence>
<gene>
    <name evidence="4" type="ORF">LECACI_7A008490</name>
</gene>
<dbReference type="AlphaFoldDB" id="A0AAI8Z6J9"/>
<accession>A0AAI8Z6J9</accession>